<evidence type="ECO:0000313" key="2">
    <source>
        <dbReference type="EMBL" id="WAW09917.1"/>
    </source>
</evidence>
<dbReference type="Proteomes" id="UP001156215">
    <property type="component" value="Chromosome"/>
</dbReference>
<organism evidence="2 3">
    <name type="scientific">Oxalobacter vibrioformis</name>
    <dbReference type="NCBI Taxonomy" id="933080"/>
    <lineage>
        <taxon>Bacteria</taxon>
        <taxon>Pseudomonadati</taxon>
        <taxon>Pseudomonadota</taxon>
        <taxon>Betaproteobacteria</taxon>
        <taxon>Burkholderiales</taxon>
        <taxon>Oxalobacteraceae</taxon>
        <taxon>Oxalobacter</taxon>
    </lineage>
</organism>
<dbReference type="InterPro" id="IPR036700">
    <property type="entry name" value="BOBF_sf"/>
</dbReference>
<dbReference type="PANTHER" id="PTHR36571:SF1">
    <property type="entry name" value="PROTEIN YGIW"/>
    <property type="match status" value="1"/>
</dbReference>
<proteinExistence type="predicted"/>
<dbReference type="SUPFAM" id="SSF101756">
    <property type="entry name" value="Hypothetical protein YgiW"/>
    <property type="match status" value="1"/>
</dbReference>
<dbReference type="KEGG" id="ovb:NB640_11955"/>
<dbReference type="InterPro" id="IPR005220">
    <property type="entry name" value="CarO-like"/>
</dbReference>
<dbReference type="EMBL" id="CP098242">
    <property type="protein sequence ID" value="WAW09917.1"/>
    <property type="molecule type" value="Genomic_DNA"/>
</dbReference>
<name>A0A9E9LWE1_9BURK</name>
<dbReference type="RefSeq" id="WP_269308921.1">
    <property type="nucleotide sequence ID" value="NZ_CP098242.1"/>
</dbReference>
<keyword evidence="3" id="KW-1185">Reference proteome</keyword>
<accession>A0A9E9LWE1</accession>
<dbReference type="Gene3D" id="2.40.50.200">
    <property type="entry name" value="Bacterial OB-fold"/>
    <property type="match status" value="1"/>
</dbReference>
<sequence>MFNSRLGMILMVCAGIFVGITNYSYAQYSGPGSSSSSSKTSSKDRLKEVLGIEKSSSKDVVTIKELRIDPVYNEDVTVKGKLVKKTGSKVYRFEDGTGTMSVTIEDSLFKNKEVSESTTLEITGRVQKTKKKLFKEMEFKANSLKIVNS</sequence>
<gene>
    <name evidence="2" type="ORF">NB640_11955</name>
</gene>
<evidence type="ECO:0000256" key="1">
    <source>
        <dbReference type="ARBA" id="ARBA00022729"/>
    </source>
</evidence>
<protein>
    <submittedName>
        <fullName evidence="2">NirD/YgiW/YdeI family stress tolerance protein</fullName>
    </submittedName>
</protein>
<dbReference type="AlphaFoldDB" id="A0A9E9LWE1"/>
<evidence type="ECO:0000313" key="3">
    <source>
        <dbReference type="Proteomes" id="UP001156215"/>
    </source>
</evidence>
<keyword evidence="1" id="KW-0732">Signal</keyword>
<dbReference type="NCBIfam" id="NF033674">
    <property type="entry name" value="stress_OB_fold"/>
    <property type="match status" value="1"/>
</dbReference>
<dbReference type="Pfam" id="PF04076">
    <property type="entry name" value="BOF"/>
    <property type="match status" value="1"/>
</dbReference>
<reference evidence="2" key="1">
    <citation type="journal article" date="2022" name="Front. Microbiol.">
        <title>New perspectives on an old grouping: The genomic and phenotypic variability of Oxalobacter formigenes and the implications for calcium oxalate stone prevention.</title>
        <authorList>
            <person name="Chmiel J.A."/>
            <person name="Carr C."/>
            <person name="Stuivenberg G.A."/>
            <person name="Venema R."/>
            <person name="Chanyi R.M."/>
            <person name="Al K.F."/>
            <person name="Giguere D."/>
            <person name="Say H."/>
            <person name="Akouris P.P."/>
            <person name="Dominguez Romero S.A."/>
            <person name="Kwong A."/>
            <person name="Tai V."/>
            <person name="Koval S.F."/>
            <person name="Razvi H."/>
            <person name="Bjazevic J."/>
            <person name="Burton J.P."/>
        </authorList>
    </citation>
    <scope>NUCLEOTIDE SEQUENCE</scope>
    <source>
        <strain evidence="2">WoOx3</strain>
    </source>
</reference>
<dbReference type="PANTHER" id="PTHR36571">
    <property type="entry name" value="PROTEIN YGIW"/>
    <property type="match status" value="1"/>
</dbReference>